<keyword evidence="3" id="KW-1185">Reference proteome</keyword>
<feature type="region of interest" description="Disordered" evidence="1">
    <location>
        <begin position="1"/>
        <end position="21"/>
    </location>
</feature>
<dbReference type="EMBL" id="QNUK01000209">
    <property type="protein sequence ID" value="KAF5898133.1"/>
    <property type="molecule type" value="Genomic_DNA"/>
</dbReference>
<dbReference type="PANTHER" id="PTHR48465:SF1">
    <property type="entry name" value="PROTEIN SSUH2 HOMOLOG"/>
    <property type="match status" value="1"/>
</dbReference>
<organism evidence="2 3">
    <name type="scientific">Clarias magur</name>
    <name type="common">Asian catfish</name>
    <name type="synonym">Macropteronotus magur</name>
    <dbReference type="NCBI Taxonomy" id="1594786"/>
    <lineage>
        <taxon>Eukaryota</taxon>
        <taxon>Metazoa</taxon>
        <taxon>Chordata</taxon>
        <taxon>Craniata</taxon>
        <taxon>Vertebrata</taxon>
        <taxon>Euteleostomi</taxon>
        <taxon>Actinopterygii</taxon>
        <taxon>Neopterygii</taxon>
        <taxon>Teleostei</taxon>
        <taxon>Ostariophysi</taxon>
        <taxon>Siluriformes</taxon>
        <taxon>Clariidae</taxon>
        <taxon>Clarias</taxon>
    </lineage>
</organism>
<feature type="non-terminal residue" evidence="2">
    <location>
        <position position="1"/>
    </location>
</feature>
<feature type="compositionally biased region" description="Pro residues" evidence="1">
    <location>
        <begin position="1"/>
        <end position="16"/>
    </location>
</feature>
<proteinExistence type="predicted"/>
<dbReference type="PANTHER" id="PTHR48465">
    <property type="entry name" value="PROTEIN SSUH2 HOMOLOG"/>
    <property type="match status" value="1"/>
</dbReference>
<dbReference type="Proteomes" id="UP000727407">
    <property type="component" value="Unassembled WGS sequence"/>
</dbReference>
<feature type="non-terminal residue" evidence="2">
    <location>
        <position position="89"/>
    </location>
</feature>
<evidence type="ECO:0000256" key="1">
    <source>
        <dbReference type="SAM" id="MobiDB-lite"/>
    </source>
</evidence>
<comment type="caution">
    <text evidence="2">The sequence shown here is derived from an EMBL/GenBank/DDBJ whole genome shotgun (WGS) entry which is preliminary data.</text>
</comment>
<gene>
    <name evidence="2" type="ORF">DAT39_012150</name>
</gene>
<protein>
    <submittedName>
        <fullName evidence="2">Protein SSUH2 isoform X2</fullName>
    </submittedName>
</protein>
<evidence type="ECO:0000313" key="3">
    <source>
        <dbReference type="Proteomes" id="UP000727407"/>
    </source>
</evidence>
<reference evidence="2" key="1">
    <citation type="submission" date="2020-07" db="EMBL/GenBank/DDBJ databases">
        <title>Clarias magur genome sequencing, assembly and annotation.</title>
        <authorList>
            <person name="Kushwaha B."/>
            <person name="Kumar R."/>
            <person name="Das P."/>
            <person name="Joshi C.G."/>
            <person name="Kumar D."/>
            <person name="Nagpure N.S."/>
            <person name="Pandey M."/>
            <person name="Agarwal S."/>
            <person name="Srivastava S."/>
            <person name="Singh M."/>
            <person name="Sahoo L."/>
            <person name="Jayasankar P."/>
            <person name="Meher P.K."/>
            <person name="Koringa P.G."/>
            <person name="Iquebal M.A."/>
            <person name="Das S.P."/>
            <person name="Bit A."/>
            <person name="Patnaik S."/>
            <person name="Patel N."/>
            <person name="Shah T.M."/>
            <person name="Hinsu A."/>
            <person name="Jena J.K."/>
        </authorList>
    </citation>
    <scope>NUCLEOTIDE SEQUENCE</scope>
    <source>
        <strain evidence="2">CIFAMagur01</strain>
        <tissue evidence="2">Testis</tissue>
    </source>
</reference>
<name>A0A8J4U043_CLAMG</name>
<evidence type="ECO:0000313" key="2">
    <source>
        <dbReference type="EMBL" id="KAF5898133.1"/>
    </source>
</evidence>
<accession>A0A8J4U043</accession>
<dbReference type="InterPro" id="IPR052789">
    <property type="entry name" value="SSUH2_homolog"/>
</dbReference>
<dbReference type="OrthoDB" id="3355217at2759"/>
<dbReference type="AlphaFoldDB" id="A0A8J4U043"/>
<sequence>ECLPPLMPSVPMPAPENLPAQPEWNTTFITEEAAREAFISCTSSKCCYRSAPAREGVITSLEPFNTYRNCHACNGTGKKPCKDCAGSGN</sequence>